<dbReference type="RefSeq" id="WP_006304097.1">
    <property type="nucleotide sequence ID" value="NZ_AEDQ01000018.1"/>
</dbReference>
<organism evidence="3 4">
    <name type="scientific">Fannyhessea vaginae PB189-T1-4</name>
    <dbReference type="NCBI Taxonomy" id="866774"/>
    <lineage>
        <taxon>Bacteria</taxon>
        <taxon>Bacillati</taxon>
        <taxon>Actinomycetota</taxon>
        <taxon>Coriobacteriia</taxon>
        <taxon>Coriobacteriales</taxon>
        <taxon>Atopobiaceae</taxon>
        <taxon>Fannyhessea</taxon>
    </lineage>
</organism>
<sequence length="325" mass="35167">MDNSFVSSRKSPCTYGYFTSVLARCMALFNVSSACAVGTHTPQQQLLPAHITSRMSLSWVVHMAEELCALPLCLGCGVPHTFCCEQCFYALPWIQAAFACRVCGAPFGWLCCGVHGEAWERAAAYGQGASWSVLEYASFAKRFITSYKDARDTRLAPYIAALMAVYFEAYIAHAPPCAPDAPGAAQELSQQDVPASASIAASMSAATVTGFDGVCFVPATKAAYTYRGFDHMELVARLFADVITIPYIDALARPYAADQRVLNKQQRMSNLAHSMLVVQPEAIQQKHMLVLDDTLTTGASVIEAARALHEAGAASVCSFTLTRVW</sequence>
<comment type="similarity">
    <text evidence="1">Belongs to the ComF/GntX family.</text>
</comment>
<proteinExistence type="inferred from homology"/>
<dbReference type="SUPFAM" id="SSF53271">
    <property type="entry name" value="PRTase-like"/>
    <property type="match status" value="1"/>
</dbReference>
<protein>
    <recommendedName>
        <fullName evidence="5">ComF family protein</fullName>
    </recommendedName>
</protein>
<evidence type="ECO:0000313" key="4">
    <source>
        <dbReference type="Proteomes" id="UP000004431"/>
    </source>
</evidence>
<keyword evidence="2" id="KW-0732">Signal</keyword>
<feature type="signal peptide" evidence="2">
    <location>
        <begin position="1"/>
        <end position="36"/>
    </location>
</feature>
<evidence type="ECO:0008006" key="5">
    <source>
        <dbReference type="Google" id="ProtNLM"/>
    </source>
</evidence>
<feature type="chain" id="PRO_5047045378" description="ComF family protein" evidence="2">
    <location>
        <begin position="37"/>
        <end position="325"/>
    </location>
</feature>
<reference evidence="3 4" key="1">
    <citation type="submission" date="2010-08" db="EMBL/GenBank/DDBJ databases">
        <authorList>
            <person name="Durkin A.S."/>
            <person name="Madupu R."/>
            <person name="Torralba M."/>
            <person name="Gillis M."/>
            <person name="Methe B."/>
            <person name="Sutton G."/>
            <person name="Nelson K.E."/>
        </authorList>
    </citation>
    <scope>NUCLEOTIDE SEQUENCE [LARGE SCALE GENOMIC DNA]</scope>
    <source>
        <strain evidence="3 4">PB189-T1-4</strain>
    </source>
</reference>
<evidence type="ECO:0000313" key="3">
    <source>
        <dbReference type="EMBL" id="EFL44086.1"/>
    </source>
</evidence>
<dbReference type="PANTHER" id="PTHR47505">
    <property type="entry name" value="DNA UTILIZATION PROTEIN YHGH"/>
    <property type="match status" value="1"/>
</dbReference>
<dbReference type="InterPro" id="IPR000836">
    <property type="entry name" value="PRTase_dom"/>
</dbReference>
<dbReference type="CDD" id="cd06223">
    <property type="entry name" value="PRTases_typeI"/>
    <property type="match status" value="1"/>
</dbReference>
<evidence type="ECO:0000256" key="2">
    <source>
        <dbReference type="SAM" id="SignalP"/>
    </source>
</evidence>
<dbReference type="EMBL" id="AEDQ01000018">
    <property type="protein sequence ID" value="EFL44086.1"/>
    <property type="molecule type" value="Genomic_DNA"/>
</dbReference>
<evidence type="ECO:0000256" key="1">
    <source>
        <dbReference type="ARBA" id="ARBA00008007"/>
    </source>
</evidence>
<comment type="caution">
    <text evidence="3">The sequence shown here is derived from an EMBL/GenBank/DDBJ whole genome shotgun (WGS) entry which is preliminary data.</text>
</comment>
<dbReference type="Proteomes" id="UP000004431">
    <property type="component" value="Unassembled WGS sequence"/>
</dbReference>
<dbReference type="InterPro" id="IPR051910">
    <property type="entry name" value="ComF/GntX_DNA_util-trans"/>
</dbReference>
<dbReference type="InterPro" id="IPR029057">
    <property type="entry name" value="PRTase-like"/>
</dbReference>
<name>A0ABN0B035_9ACTN</name>
<gene>
    <name evidence="3" type="ORF">HMPREF9248_0274</name>
</gene>
<keyword evidence="4" id="KW-1185">Reference proteome</keyword>
<accession>A0ABN0B035</accession>
<dbReference type="PANTHER" id="PTHR47505:SF1">
    <property type="entry name" value="DNA UTILIZATION PROTEIN YHGH"/>
    <property type="match status" value="1"/>
</dbReference>
<dbReference type="Gene3D" id="3.40.50.2020">
    <property type="match status" value="1"/>
</dbReference>